<sequence>MMTAAESDALPAGVVNDSKGRKNEKKKMSNYKLKLQFCERCPEASEICKLHPSIKSVYVPSRPASVRFCVLKCKSAKALEEVRKALHRKHIEPYRGLLKCYDTNSKILSEAPGVNKQTIKGMTQLEKKLAKTILNKQLATTRDVLYNSTARELLVRYGVTSSGQKISKQWHTDQSYSESENES</sequence>
<evidence type="ECO:0000313" key="2">
    <source>
        <dbReference type="EMBL" id="KAK3923013.1"/>
    </source>
</evidence>
<comment type="caution">
    <text evidence="2">The sequence shown here is derived from an EMBL/GenBank/DDBJ whole genome shotgun (WGS) entry which is preliminary data.</text>
</comment>
<dbReference type="AlphaFoldDB" id="A0AAE1LKF9"/>
<evidence type="ECO:0000256" key="1">
    <source>
        <dbReference type="SAM" id="MobiDB-lite"/>
    </source>
</evidence>
<keyword evidence="2" id="KW-0808">Transferase</keyword>
<organism evidence="2 3">
    <name type="scientific">Frankliniella fusca</name>
    <dbReference type="NCBI Taxonomy" id="407009"/>
    <lineage>
        <taxon>Eukaryota</taxon>
        <taxon>Metazoa</taxon>
        <taxon>Ecdysozoa</taxon>
        <taxon>Arthropoda</taxon>
        <taxon>Hexapoda</taxon>
        <taxon>Insecta</taxon>
        <taxon>Pterygota</taxon>
        <taxon>Neoptera</taxon>
        <taxon>Paraneoptera</taxon>
        <taxon>Thysanoptera</taxon>
        <taxon>Terebrantia</taxon>
        <taxon>Thripoidea</taxon>
        <taxon>Thripidae</taxon>
        <taxon>Frankliniella</taxon>
    </lineage>
</organism>
<dbReference type="EMBL" id="JAHWGI010001134">
    <property type="protein sequence ID" value="KAK3923013.1"/>
    <property type="molecule type" value="Genomic_DNA"/>
</dbReference>
<reference evidence="2" key="1">
    <citation type="submission" date="2021-07" db="EMBL/GenBank/DDBJ databases">
        <authorList>
            <person name="Catto M.A."/>
            <person name="Jacobson A."/>
            <person name="Kennedy G."/>
            <person name="Labadie P."/>
            <person name="Hunt B.G."/>
            <person name="Srinivasan R."/>
        </authorList>
    </citation>
    <scope>NUCLEOTIDE SEQUENCE</scope>
    <source>
        <strain evidence="2">PL_HMW_Pooled</strain>
        <tissue evidence="2">Head</tissue>
    </source>
</reference>
<keyword evidence="3" id="KW-1185">Reference proteome</keyword>
<reference evidence="2" key="2">
    <citation type="journal article" date="2023" name="BMC Genomics">
        <title>Pest status, molecular evolution, and epigenetic factors derived from the genome assembly of Frankliniella fusca, a thysanopteran phytovirus vector.</title>
        <authorList>
            <person name="Catto M.A."/>
            <person name="Labadie P.E."/>
            <person name="Jacobson A.L."/>
            <person name="Kennedy G.G."/>
            <person name="Srinivasan R."/>
            <person name="Hunt B.G."/>
        </authorList>
    </citation>
    <scope>NUCLEOTIDE SEQUENCE</scope>
    <source>
        <strain evidence="2">PL_HMW_Pooled</strain>
    </source>
</reference>
<evidence type="ECO:0000313" key="3">
    <source>
        <dbReference type="Proteomes" id="UP001219518"/>
    </source>
</evidence>
<name>A0AAE1LKF9_9NEOP</name>
<dbReference type="Proteomes" id="UP001219518">
    <property type="component" value="Unassembled WGS sequence"/>
</dbReference>
<dbReference type="GO" id="GO:0016740">
    <property type="term" value="F:transferase activity"/>
    <property type="evidence" value="ECO:0007669"/>
    <property type="project" value="UniProtKB-KW"/>
</dbReference>
<proteinExistence type="predicted"/>
<accession>A0AAE1LKF9</accession>
<gene>
    <name evidence="2" type="ORF">KUF71_001672</name>
</gene>
<feature type="region of interest" description="Disordered" evidence="1">
    <location>
        <begin position="1"/>
        <end position="25"/>
    </location>
</feature>
<protein>
    <submittedName>
        <fullName evidence="2">Leucyl/phenylalanyl-tRNA--protein transferase</fullName>
    </submittedName>
</protein>